<comment type="caution">
    <text evidence="3">The sequence shown here is derived from an EMBL/GenBank/DDBJ whole genome shotgun (WGS) entry which is preliminary data.</text>
</comment>
<name>A0A9P7D6J7_9AGAM</name>
<dbReference type="AlphaFoldDB" id="A0A9P7D6J7"/>
<protein>
    <recommendedName>
        <fullName evidence="2">DUF6830 domain-containing protein</fullName>
    </recommendedName>
</protein>
<accession>A0A9P7D6J7</accession>
<keyword evidence="1" id="KW-0472">Membrane</keyword>
<dbReference type="Proteomes" id="UP000714275">
    <property type="component" value="Unassembled WGS sequence"/>
</dbReference>
<evidence type="ECO:0000256" key="1">
    <source>
        <dbReference type="SAM" id="Phobius"/>
    </source>
</evidence>
<dbReference type="Pfam" id="PF20722">
    <property type="entry name" value="DUF6830"/>
    <property type="match status" value="1"/>
</dbReference>
<dbReference type="OrthoDB" id="3232986at2759"/>
<evidence type="ECO:0000313" key="4">
    <source>
        <dbReference type="Proteomes" id="UP000714275"/>
    </source>
</evidence>
<evidence type="ECO:0000259" key="2">
    <source>
        <dbReference type="Pfam" id="PF20722"/>
    </source>
</evidence>
<sequence>MSKPSSPQWCIRIVGVEEFDFCFSVLQPLMTFQHFKQDISMLKQVTGRVQWDIQCYLVAVIVNAAPLGIIIAVRTLMDFRYLSQVVTIDGKQCQKILNALKTFYDHKHEIIAHGGHWGAKSKDILDNWYILNLKLMQSVVPSIYQQSQMRTATVGYRDDLDDGVNMTRRLMRQAISRLPSVICGGQTPRPLCTFIVGSTAIHLNFDPSLQRQAIDNVAKKFCLPDLQEALADYIQRKGQTVQTLHKLTGQHRASPNADLPFKHLNIWCKVCMQQTPCHSGSAPAYPRTIMLSSQNVLKK</sequence>
<dbReference type="EMBL" id="JABBWD010000006">
    <property type="protein sequence ID" value="KAG1781319.1"/>
    <property type="molecule type" value="Genomic_DNA"/>
</dbReference>
<evidence type="ECO:0000313" key="3">
    <source>
        <dbReference type="EMBL" id="KAG1781319.1"/>
    </source>
</evidence>
<keyword evidence="1" id="KW-0812">Transmembrane</keyword>
<keyword evidence="4" id="KW-1185">Reference proteome</keyword>
<organism evidence="3 4">
    <name type="scientific">Suillus placidus</name>
    <dbReference type="NCBI Taxonomy" id="48579"/>
    <lineage>
        <taxon>Eukaryota</taxon>
        <taxon>Fungi</taxon>
        <taxon>Dikarya</taxon>
        <taxon>Basidiomycota</taxon>
        <taxon>Agaricomycotina</taxon>
        <taxon>Agaricomycetes</taxon>
        <taxon>Agaricomycetidae</taxon>
        <taxon>Boletales</taxon>
        <taxon>Suillineae</taxon>
        <taxon>Suillaceae</taxon>
        <taxon>Suillus</taxon>
    </lineage>
</organism>
<reference evidence="3" key="1">
    <citation type="journal article" date="2020" name="New Phytol.">
        <title>Comparative genomics reveals dynamic genome evolution in host specialist ectomycorrhizal fungi.</title>
        <authorList>
            <person name="Lofgren L.A."/>
            <person name="Nguyen N.H."/>
            <person name="Vilgalys R."/>
            <person name="Ruytinx J."/>
            <person name="Liao H.L."/>
            <person name="Branco S."/>
            <person name="Kuo A."/>
            <person name="LaButti K."/>
            <person name="Lipzen A."/>
            <person name="Andreopoulos W."/>
            <person name="Pangilinan J."/>
            <person name="Riley R."/>
            <person name="Hundley H."/>
            <person name="Na H."/>
            <person name="Barry K."/>
            <person name="Grigoriev I.V."/>
            <person name="Stajich J.E."/>
            <person name="Kennedy P.G."/>
        </authorList>
    </citation>
    <scope>NUCLEOTIDE SEQUENCE</scope>
    <source>
        <strain evidence="3">DOB743</strain>
    </source>
</reference>
<feature type="domain" description="DUF6830" evidence="2">
    <location>
        <begin position="186"/>
        <end position="292"/>
    </location>
</feature>
<keyword evidence="1" id="KW-1133">Transmembrane helix</keyword>
<gene>
    <name evidence="3" type="ORF">EV702DRAFT_1042436</name>
</gene>
<feature type="transmembrane region" description="Helical" evidence="1">
    <location>
        <begin position="51"/>
        <end position="73"/>
    </location>
</feature>
<proteinExistence type="predicted"/>
<dbReference type="InterPro" id="IPR049233">
    <property type="entry name" value="DUF6830"/>
</dbReference>